<evidence type="ECO:0000313" key="5">
    <source>
        <dbReference type="EMBL" id="VUZ54510.1"/>
    </source>
</evidence>
<evidence type="ECO:0000313" key="6">
    <source>
        <dbReference type="Proteomes" id="UP000321570"/>
    </source>
</evidence>
<evidence type="ECO:0000313" key="3">
    <source>
        <dbReference type="EMBL" id="VUZ45158.1"/>
    </source>
</evidence>
<evidence type="ECO:0000313" key="4">
    <source>
        <dbReference type="EMBL" id="VUZ54509.1"/>
    </source>
</evidence>
<evidence type="ECO:0000313" key="2">
    <source>
        <dbReference type="EMBL" id="VUZ45157.1"/>
    </source>
</evidence>
<dbReference type="EMBL" id="CABIJS010000654">
    <property type="protein sequence ID" value="VUZ54510.1"/>
    <property type="molecule type" value="Genomic_DNA"/>
</dbReference>
<sequence>MLNIRTLTCIGILLLLIVVIASSPVESESQRHHNRDHLSHLKEVGKEEDLHLGVRKASFEISPKSSKTSKRVAPKKKKRSRYSIFSFFNLPS</sequence>
<feature type="signal peptide" evidence="1">
    <location>
        <begin position="1"/>
        <end position="22"/>
    </location>
</feature>
<evidence type="ECO:0000256" key="1">
    <source>
        <dbReference type="SAM" id="SignalP"/>
    </source>
</evidence>
<organism evidence="4 6">
    <name type="scientific">Hymenolepis diminuta</name>
    <name type="common">Rat tapeworm</name>
    <dbReference type="NCBI Taxonomy" id="6216"/>
    <lineage>
        <taxon>Eukaryota</taxon>
        <taxon>Metazoa</taxon>
        <taxon>Spiralia</taxon>
        <taxon>Lophotrochozoa</taxon>
        <taxon>Platyhelminthes</taxon>
        <taxon>Cestoda</taxon>
        <taxon>Eucestoda</taxon>
        <taxon>Cyclophyllidea</taxon>
        <taxon>Hymenolepididae</taxon>
        <taxon>Hymenolepis</taxon>
    </lineage>
</organism>
<gene>
    <name evidence="4" type="ORF">WMSIL1_LOCUS12506</name>
    <name evidence="5" type="ORF">WMSIL1_LOCUS12516</name>
    <name evidence="2" type="ORF">WMSIL1_LOCUS5219</name>
    <name evidence="3" type="ORF">WMSIL1_LOCUS5220</name>
</gene>
<reference evidence="4 6" key="1">
    <citation type="submission" date="2019-07" db="EMBL/GenBank/DDBJ databases">
        <authorList>
            <person name="Jastrzebski P J."/>
            <person name="Paukszto L."/>
            <person name="Jastrzebski P J."/>
        </authorList>
    </citation>
    <scope>NUCLEOTIDE SEQUENCE [LARGE SCALE GENOMIC DNA]</scope>
    <source>
        <strain evidence="4 6">WMS-il1</strain>
    </source>
</reference>
<dbReference type="EMBL" id="CABIJS010000164">
    <property type="protein sequence ID" value="VUZ45158.1"/>
    <property type="molecule type" value="Genomic_DNA"/>
</dbReference>
<keyword evidence="1" id="KW-0732">Signal</keyword>
<name>A0A564Z5B3_HYMDI</name>
<dbReference type="EMBL" id="CABIJS010000654">
    <property type="protein sequence ID" value="VUZ54509.1"/>
    <property type="molecule type" value="Genomic_DNA"/>
</dbReference>
<dbReference type="Proteomes" id="UP000321570">
    <property type="component" value="Unassembled WGS sequence"/>
</dbReference>
<accession>A0A564Z5B3</accession>
<protein>
    <submittedName>
        <fullName evidence="4">Uncharacterized protein</fullName>
    </submittedName>
</protein>
<dbReference type="AlphaFoldDB" id="A0A564Z5B3"/>
<proteinExistence type="predicted"/>
<dbReference type="EMBL" id="CABIJS010000164">
    <property type="protein sequence ID" value="VUZ45157.1"/>
    <property type="molecule type" value="Genomic_DNA"/>
</dbReference>
<keyword evidence="6" id="KW-1185">Reference proteome</keyword>
<feature type="chain" id="PRO_5044618261" evidence="1">
    <location>
        <begin position="23"/>
        <end position="92"/>
    </location>
</feature>